<comment type="caution">
    <text evidence="4">The sequence shown here is derived from an EMBL/GenBank/DDBJ whole genome shotgun (WGS) entry which is preliminary data.</text>
</comment>
<accession>A0A9D0Z632</accession>
<protein>
    <submittedName>
        <fullName evidence="4">C69 family dipeptidase</fullName>
    </submittedName>
</protein>
<sequence length="786" mass="85704">MKRFTHLLIVVCLSVVIVAAMVLQSSACFTVLVGKDASETGRVMVTHNEDDGGRAMVDHGYVPPKDWPAGSVLPAEEGRAAIPQVSHTLGYYWSQLKPASGGYSNADAFYNDAGVLIVSNSNASSKVDTSDESRVTDGGIEYNLRRVLAERATSARHGVEICIDMVETWGYAPSGRAYTIADQNEAWMVQIISGKYYVAVRCPDDAVIVMPNHYTVHDLNLEGCVRGETIFYPDDLIDYAKEKGFYQETDGVFDFAKTFQAEGSYRSDGNTYRQYYGTEMLLNGTLPDSRPDDAEYPLWVKVEDGSITLERLMEVQSEHYEGTSEDAATDRAPGGNPHDTTLRRICTGTTDESLICVFDETPLTTTLWTAFGHPCELPYIPLHPLAGIPEEIDQMEDSSVEMANHLLPDASKALYEGSGWSKFKDFQTKVELTYSSSHEALDTLWAELVDGLMESNAQAVASAKASPSQAKDILAAAGQKATTDALNALEDFADEQIDEVAIQGTPVIPMYNENATVDLVFTAPAEGKPKEATLRFGLGMLNIRTTYITPVEGSLKALEEKAGESALYQVTFRVSDLIEKFGRYSAASGSYDYFLGGETDAGTQFTAMVLADVRLSPFADVATDAWYFDEVVYASVNNLMNGTGGRKFSPDTGTTRGMIVTMLYRLAGSPEVTVEDDAWYAEAQAWAKEQGISDGSNMEGAITREQLAAMLYRYAAMLELDVSATADLSGFADYAQISDYAADALEWANASGIVNGRGEKRLAPQEGATRAETAAMFMRFSELTKA</sequence>
<reference evidence="4" key="2">
    <citation type="journal article" date="2021" name="PeerJ">
        <title>Extensive microbial diversity within the chicken gut microbiome revealed by metagenomics and culture.</title>
        <authorList>
            <person name="Gilroy R."/>
            <person name="Ravi A."/>
            <person name="Getino M."/>
            <person name="Pursley I."/>
            <person name="Horton D.L."/>
            <person name="Alikhan N.F."/>
            <person name="Baker D."/>
            <person name="Gharbi K."/>
            <person name="Hall N."/>
            <person name="Watson M."/>
            <person name="Adriaenssens E.M."/>
            <person name="Foster-Nyarko E."/>
            <person name="Jarju S."/>
            <person name="Secka A."/>
            <person name="Antonio M."/>
            <person name="Oren A."/>
            <person name="Chaudhuri R.R."/>
            <person name="La Ragione R."/>
            <person name="Hildebrand F."/>
            <person name="Pallen M.J."/>
        </authorList>
    </citation>
    <scope>NUCLEOTIDE SEQUENCE</scope>
    <source>
        <strain evidence="4">ChiSjej2B20-13462</strain>
    </source>
</reference>
<dbReference type="PANTHER" id="PTHR12994:SF17">
    <property type="entry name" value="LD30995P"/>
    <property type="match status" value="1"/>
</dbReference>
<dbReference type="PROSITE" id="PS51272">
    <property type="entry name" value="SLH"/>
    <property type="match status" value="2"/>
</dbReference>
<evidence type="ECO:0000313" key="5">
    <source>
        <dbReference type="Proteomes" id="UP000886874"/>
    </source>
</evidence>
<feature type="domain" description="SLH" evidence="3">
    <location>
        <begin position="614"/>
        <end position="677"/>
    </location>
</feature>
<reference evidence="4" key="1">
    <citation type="submission" date="2020-10" db="EMBL/GenBank/DDBJ databases">
        <authorList>
            <person name="Gilroy R."/>
        </authorList>
    </citation>
    <scope>NUCLEOTIDE SEQUENCE</scope>
    <source>
        <strain evidence="4">ChiSjej2B20-13462</strain>
    </source>
</reference>
<proteinExistence type="predicted"/>
<evidence type="ECO:0000259" key="3">
    <source>
        <dbReference type="PROSITE" id="PS51272"/>
    </source>
</evidence>
<dbReference type="PANTHER" id="PTHR12994">
    <property type="entry name" value="SECERNIN"/>
    <property type="match status" value="1"/>
</dbReference>
<dbReference type="GO" id="GO:0070004">
    <property type="term" value="F:cysteine-type exopeptidase activity"/>
    <property type="evidence" value="ECO:0007669"/>
    <property type="project" value="InterPro"/>
</dbReference>
<dbReference type="GO" id="GO:0006508">
    <property type="term" value="P:proteolysis"/>
    <property type="evidence" value="ECO:0007669"/>
    <property type="project" value="InterPro"/>
</dbReference>
<dbReference type="InterPro" id="IPR001119">
    <property type="entry name" value="SLH_dom"/>
</dbReference>
<gene>
    <name evidence="4" type="ORF">IAA67_06130</name>
</gene>
<dbReference type="AlphaFoldDB" id="A0A9D0Z632"/>
<evidence type="ECO:0000313" key="4">
    <source>
        <dbReference type="EMBL" id="HIQ69887.1"/>
    </source>
</evidence>
<dbReference type="Pfam" id="PF00395">
    <property type="entry name" value="SLH"/>
    <property type="match status" value="2"/>
</dbReference>
<keyword evidence="1" id="KW-0677">Repeat</keyword>
<dbReference type="Proteomes" id="UP000886874">
    <property type="component" value="Unassembled WGS sequence"/>
</dbReference>
<dbReference type="Gene3D" id="3.60.60.10">
    <property type="entry name" value="Penicillin V Acylase, Chain A"/>
    <property type="match status" value="1"/>
</dbReference>
<evidence type="ECO:0000256" key="2">
    <source>
        <dbReference type="SAM" id="MobiDB-lite"/>
    </source>
</evidence>
<dbReference type="InterPro" id="IPR005322">
    <property type="entry name" value="Peptidase_C69"/>
</dbReference>
<organism evidence="4 5">
    <name type="scientific">Candidatus Avoscillospira stercorigallinarum</name>
    <dbReference type="NCBI Taxonomy" id="2840708"/>
    <lineage>
        <taxon>Bacteria</taxon>
        <taxon>Bacillati</taxon>
        <taxon>Bacillota</taxon>
        <taxon>Clostridia</taxon>
        <taxon>Eubacteriales</taxon>
        <taxon>Oscillospiraceae</taxon>
        <taxon>Oscillospiraceae incertae sedis</taxon>
        <taxon>Candidatus Avoscillospira</taxon>
    </lineage>
</organism>
<name>A0A9D0Z632_9FIRM</name>
<feature type="region of interest" description="Disordered" evidence="2">
    <location>
        <begin position="320"/>
        <end position="341"/>
    </location>
</feature>
<evidence type="ECO:0000256" key="1">
    <source>
        <dbReference type="ARBA" id="ARBA00022737"/>
    </source>
</evidence>
<feature type="domain" description="SLH" evidence="3">
    <location>
        <begin position="728"/>
        <end position="786"/>
    </location>
</feature>
<dbReference type="Pfam" id="PF03577">
    <property type="entry name" value="Peptidase_C69"/>
    <property type="match status" value="1"/>
</dbReference>
<dbReference type="EMBL" id="DVFN01000091">
    <property type="protein sequence ID" value="HIQ69887.1"/>
    <property type="molecule type" value="Genomic_DNA"/>
</dbReference>
<dbReference type="GO" id="GO:0016805">
    <property type="term" value="F:dipeptidase activity"/>
    <property type="evidence" value="ECO:0007669"/>
    <property type="project" value="InterPro"/>
</dbReference>